<dbReference type="EMBL" id="CP163302">
    <property type="protein sequence ID" value="XDP45721.1"/>
    <property type="molecule type" value="Genomic_DNA"/>
</dbReference>
<organism evidence="2">
    <name type="scientific">Sinomonas puerhi</name>
    <dbReference type="NCBI Taxonomy" id="3238584"/>
    <lineage>
        <taxon>Bacteria</taxon>
        <taxon>Bacillati</taxon>
        <taxon>Actinomycetota</taxon>
        <taxon>Actinomycetes</taxon>
        <taxon>Micrococcales</taxon>
        <taxon>Micrococcaceae</taxon>
        <taxon>Sinomonas</taxon>
    </lineage>
</organism>
<dbReference type="SUPFAM" id="SSF47598">
    <property type="entry name" value="Ribbon-helix-helix"/>
    <property type="match status" value="1"/>
</dbReference>
<keyword evidence="2" id="KW-0808">Transferase</keyword>
<keyword evidence="2" id="KW-0418">Kinase</keyword>
<evidence type="ECO:0000256" key="1">
    <source>
        <dbReference type="SAM" id="MobiDB-lite"/>
    </source>
</evidence>
<dbReference type="Gene3D" id="1.10.1220.10">
    <property type="entry name" value="Met repressor-like"/>
    <property type="match status" value="1"/>
</dbReference>
<gene>
    <name evidence="2" type="ORF">AB5L97_01475</name>
</gene>
<dbReference type="KEGG" id="spue:AB5L97_01475"/>
<proteinExistence type="predicted"/>
<dbReference type="GO" id="GO:0016301">
    <property type="term" value="F:kinase activity"/>
    <property type="evidence" value="ECO:0007669"/>
    <property type="project" value="UniProtKB-KW"/>
</dbReference>
<dbReference type="InterPro" id="IPR013321">
    <property type="entry name" value="Arc_rbn_hlx_hlx"/>
</dbReference>
<name>A0AB39L3J2_9MICC</name>
<sequence>MNLDPHLLNLSRQLADAAALGGDEMAELAERLAAPLQASARLILQDALSEAMQEVTLELAPGSAEMRLRGRDIDFVVNRPSPSVGEVSESDDVTVAPLKISKDDAGQEPSAETGTARISFRPPEALKAQIEAAAEREGLSVNTFLVRTLTAALRPAPQRPLKVDPGVPEGRNGSRLEGWVY</sequence>
<dbReference type="RefSeq" id="WP_369046189.1">
    <property type="nucleotide sequence ID" value="NZ_CP163302.1"/>
</dbReference>
<evidence type="ECO:0000313" key="2">
    <source>
        <dbReference type="EMBL" id="XDP45721.1"/>
    </source>
</evidence>
<dbReference type="InterPro" id="IPR010985">
    <property type="entry name" value="Ribbon_hlx_hlx"/>
</dbReference>
<dbReference type="AlphaFoldDB" id="A0AB39L3J2"/>
<dbReference type="GO" id="GO:0006355">
    <property type="term" value="P:regulation of DNA-templated transcription"/>
    <property type="evidence" value="ECO:0007669"/>
    <property type="project" value="InterPro"/>
</dbReference>
<protein>
    <submittedName>
        <fullName evidence="2">Histidine kinase</fullName>
    </submittedName>
</protein>
<accession>A0AB39L3J2</accession>
<feature type="region of interest" description="Disordered" evidence="1">
    <location>
        <begin position="160"/>
        <end position="181"/>
    </location>
</feature>
<reference evidence="2" key="1">
    <citation type="submission" date="2024-07" db="EMBL/GenBank/DDBJ databases">
        <authorList>
            <person name="fu j."/>
        </authorList>
    </citation>
    <scope>NUCLEOTIDE SEQUENCE</scope>
    <source>
        <strain evidence="2">P10A9</strain>
    </source>
</reference>